<accession>A0A399MGP3</accession>
<protein>
    <submittedName>
        <fullName evidence="1">Toxin</fullName>
    </submittedName>
</protein>
<dbReference type="Proteomes" id="UP000265875">
    <property type="component" value="Unassembled WGS sequence"/>
</dbReference>
<proteinExistence type="predicted"/>
<sequence length="120" mass="14131">MEAVFVELPPFERHRASYLSDEGFRSLQRFLMNDPLAGDVIKGTGGLRKLRFSDAQRHKGKRSGIRVIYYFWLPGSQFWLFTVYGKDMQDDLSDTERKILRTLLEREYLSRKNHAPQPVH</sequence>
<dbReference type="AlphaFoldDB" id="A0A399MGP3"/>
<dbReference type="PIRSF" id="PIRSF039032">
    <property type="entry name" value="HigB-2"/>
    <property type="match status" value="1"/>
</dbReference>
<name>A0A399MGP3_9PSED</name>
<reference evidence="1 2" key="1">
    <citation type="submission" date="2018-08" db="EMBL/GenBank/DDBJ databases">
        <title>Draft genome sequence of the cyanotroph, Pseudomonas monteilii BCN3.</title>
        <authorList>
            <person name="Jones L.B."/>
            <person name="Kunz D.A."/>
        </authorList>
    </citation>
    <scope>NUCLEOTIDE SEQUENCE [LARGE SCALE GENOMIC DNA]</scope>
    <source>
        <strain evidence="1 2">BCN3</strain>
    </source>
</reference>
<organism evidence="1 2">
    <name type="scientific">Pseudomonas monteilii</name>
    <dbReference type="NCBI Taxonomy" id="76759"/>
    <lineage>
        <taxon>Bacteria</taxon>
        <taxon>Pseudomonadati</taxon>
        <taxon>Pseudomonadota</taxon>
        <taxon>Gammaproteobacteria</taxon>
        <taxon>Pseudomonadales</taxon>
        <taxon>Pseudomonadaceae</taxon>
        <taxon>Pseudomonas</taxon>
    </lineage>
</organism>
<evidence type="ECO:0000313" key="2">
    <source>
        <dbReference type="Proteomes" id="UP000265875"/>
    </source>
</evidence>
<evidence type="ECO:0000313" key="1">
    <source>
        <dbReference type="EMBL" id="RII80437.1"/>
    </source>
</evidence>
<dbReference type="EMBL" id="QWLL01000005">
    <property type="protein sequence ID" value="RII80437.1"/>
    <property type="molecule type" value="Genomic_DNA"/>
</dbReference>
<dbReference type="InterPro" id="IPR009387">
    <property type="entry name" value="HigB-2"/>
</dbReference>
<comment type="caution">
    <text evidence="1">The sequence shown here is derived from an EMBL/GenBank/DDBJ whole genome shotgun (WGS) entry which is preliminary data.</text>
</comment>
<gene>
    <name evidence="1" type="ORF">D0894_01975</name>
</gene>
<dbReference type="RefSeq" id="WP_119368653.1">
    <property type="nucleotide sequence ID" value="NZ_QWLL01000005.1"/>
</dbReference>